<protein>
    <submittedName>
        <fullName evidence="2">Toxin-antitoxin system protein</fullName>
    </submittedName>
</protein>
<dbReference type="EMBL" id="JBCLPP010000021">
    <property type="protein sequence ID" value="MEY8245652.1"/>
    <property type="molecule type" value="Genomic_DNA"/>
</dbReference>
<accession>A0ABV4CXE3</accession>
<evidence type="ECO:0000313" key="3">
    <source>
        <dbReference type="Proteomes" id="UP001565200"/>
    </source>
</evidence>
<organism evidence="2 3">
    <name type="scientific">Heminiphilus faecis</name>
    <dbReference type="NCBI Taxonomy" id="2601703"/>
    <lineage>
        <taxon>Bacteria</taxon>
        <taxon>Pseudomonadati</taxon>
        <taxon>Bacteroidota</taxon>
        <taxon>Bacteroidia</taxon>
        <taxon>Bacteroidales</taxon>
        <taxon>Muribaculaceae</taxon>
        <taxon>Heminiphilus</taxon>
    </lineage>
</organism>
<name>A0ABV4CXE3_9BACT</name>
<dbReference type="RefSeq" id="WP_121698638.1">
    <property type="nucleotide sequence ID" value="NZ_JBCLPP010000021.1"/>
</dbReference>
<dbReference type="Gene3D" id="1.10.1220.10">
    <property type="entry name" value="Met repressor-like"/>
    <property type="match status" value="1"/>
</dbReference>
<evidence type="ECO:0000256" key="1">
    <source>
        <dbReference type="SAM" id="MobiDB-lite"/>
    </source>
</evidence>
<dbReference type="InterPro" id="IPR010985">
    <property type="entry name" value="Ribbon_hlx_hlx"/>
</dbReference>
<dbReference type="Proteomes" id="UP001565200">
    <property type="component" value="Unassembled WGS sequence"/>
</dbReference>
<comment type="caution">
    <text evidence="2">The sequence shown here is derived from an EMBL/GenBank/DDBJ whole genome shotgun (WGS) entry which is preliminary data.</text>
</comment>
<proteinExistence type="predicted"/>
<dbReference type="SUPFAM" id="SSF47598">
    <property type="entry name" value="Ribbon-helix-helix"/>
    <property type="match status" value="1"/>
</dbReference>
<keyword evidence="3" id="KW-1185">Reference proteome</keyword>
<evidence type="ECO:0000313" key="2">
    <source>
        <dbReference type="EMBL" id="MEY8245652.1"/>
    </source>
</evidence>
<dbReference type="InterPro" id="IPR013321">
    <property type="entry name" value="Arc_rbn_hlx_hlx"/>
</dbReference>
<reference evidence="2 3" key="1">
    <citation type="submission" date="2024-03" db="EMBL/GenBank/DDBJ databases">
        <title>Mouse gut bacterial collection (mGBC) of GemPharmatech.</title>
        <authorList>
            <person name="He Y."/>
            <person name="Dong L."/>
            <person name="Wu D."/>
            <person name="Gao X."/>
            <person name="Lin Z."/>
        </authorList>
    </citation>
    <scope>NUCLEOTIDE SEQUENCE [LARGE SCALE GENOMIC DNA]</scope>
    <source>
        <strain evidence="2 3">54-13</strain>
    </source>
</reference>
<sequence length="83" mass="9116">MDLALEKKAHVFRLPVYLLDALKELAAKDRRSLNNYVECLLLDAVYHEPNETTKAALKEAKSGKLDGPVDTSSVESMLGSIGL</sequence>
<feature type="region of interest" description="Disordered" evidence="1">
    <location>
        <begin position="64"/>
        <end position="83"/>
    </location>
</feature>
<gene>
    <name evidence="2" type="ORF">AAK873_08500</name>
</gene>